<keyword evidence="2" id="KW-0812">Transmembrane</keyword>
<feature type="transmembrane region" description="Helical" evidence="2">
    <location>
        <begin position="141"/>
        <end position="161"/>
    </location>
</feature>
<proteinExistence type="predicted"/>
<keyword evidence="2" id="KW-0472">Membrane</keyword>
<dbReference type="RefSeq" id="WP_214375876.1">
    <property type="nucleotide sequence ID" value="NZ_JAFEJU010000002.1"/>
</dbReference>
<comment type="caution">
    <text evidence="4">The sequence shown here is derived from an EMBL/GenBank/DDBJ whole genome shotgun (WGS) entry which is preliminary data.</text>
</comment>
<feature type="compositionally biased region" description="Low complexity" evidence="1">
    <location>
        <begin position="280"/>
        <end position="319"/>
    </location>
</feature>
<accession>A0ABS5UWG4</accession>
<feature type="transmembrane region" description="Helical" evidence="2">
    <location>
        <begin position="112"/>
        <end position="129"/>
    </location>
</feature>
<sequence length="401" mass="42873">MTNQSDQPTTPMPTTPAQQPSTQPIVQLNGQAGAQPSAQPSPVTTPIVYPNATAGDSAGVPAGGPGVPTNGPAPVQQPQAHKKTSKLAIFAIIVDVLFLLTTVIGLNSWGMLVFFAVLPVLLSGFSLYVTRKDGKVQGRVLAWVAVGLAVVGLIVGSIGVVRAGAKSEADDAAFKESMKVTCEAYSWPSSDLVAQLPQPQATKGKINTESSSLFSISVCDTDAAQYEAYVKSLQEKGFTVEYSKSEDAFTAKNEAGYRVHASVNEYNTNVMDVSIYPPQDSSSDSSTDDSANTDSNSSDGSSTDSSTSTDSNASTGTSDSDFKAAMDSYEKTMNDYVDFMNKYNSEGKPVSMLVDYTKWMKQYNDTMQKFDALNDGSLTDEELQYYIEVQTRVNEKLSTVQ</sequence>
<evidence type="ECO:0000313" key="5">
    <source>
        <dbReference type="Proteomes" id="UP000711736"/>
    </source>
</evidence>
<keyword evidence="2" id="KW-1133">Transmembrane helix</keyword>
<organism evidence="4 5">
    <name type="scientific">Bifidobacterium colobi</name>
    <dbReference type="NCBI Taxonomy" id="2809026"/>
    <lineage>
        <taxon>Bacteria</taxon>
        <taxon>Bacillati</taxon>
        <taxon>Actinomycetota</taxon>
        <taxon>Actinomycetes</taxon>
        <taxon>Bifidobacteriales</taxon>
        <taxon>Bifidobacteriaceae</taxon>
        <taxon>Bifidobacterium</taxon>
    </lineage>
</organism>
<name>A0ABS5UWG4_9BIFI</name>
<evidence type="ECO:0000256" key="2">
    <source>
        <dbReference type="SAM" id="Phobius"/>
    </source>
</evidence>
<gene>
    <name evidence="4" type="ORF">JS530_03850</name>
</gene>
<evidence type="ECO:0000259" key="3">
    <source>
        <dbReference type="Pfam" id="PF20234"/>
    </source>
</evidence>
<evidence type="ECO:0000313" key="4">
    <source>
        <dbReference type="EMBL" id="MBT1174643.1"/>
    </source>
</evidence>
<dbReference type="EMBL" id="JAFEJU010000002">
    <property type="protein sequence ID" value="MBT1174643.1"/>
    <property type="molecule type" value="Genomic_DNA"/>
</dbReference>
<feature type="compositionally biased region" description="Polar residues" evidence="1">
    <location>
        <begin position="25"/>
        <end position="44"/>
    </location>
</feature>
<dbReference type="InterPro" id="IPR046526">
    <property type="entry name" value="DUF6591"/>
</dbReference>
<reference evidence="4 5" key="1">
    <citation type="journal article" date="2021" name="Environ. Microbiol.">
        <title>Genetic insights into the dark matter of the mammalian gut microbiota through targeted genome reconstruction.</title>
        <authorList>
            <person name="Lugli G.A."/>
            <person name="Alessandri G."/>
            <person name="Milani C."/>
            <person name="Viappiani A."/>
            <person name="Fontana F."/>
            <person name="Tarracchini C."/>
            <person name="Mancabelli L."/>
            <person name="Argentini C."/>
            <person name="Ruiz L."/>
            <person name="Margolles A."/>
            <person name="van Sinderen D."/>
            <person name="Turroni F."/>
            <person name="Ventura M."/>
        </authorList>
    </citation>
    <scope>NUCLEOTIDE SEQUENCE [LARGE SCALE GENOMIC DNA]</scope>
    <source>
        <strain evidence="4 5">LC6</strain>
    </source>
</reference>
<dbReference type="Pfam" id="PF20234">
    <property type="entry name" value="DUF6591"/>
    <property type="match status" value="1"/>
</dbReference>
<protein>
    <submittedName>
        <fullName evidence="4">Permease</fullName>
    </submittedName>
</protein>
<feature type="transmembrane region" description="Helical" evidence="2">
    <location>
        <begin position="87"/>
        <end position="106"/>
    </location>
</feature>
<feature type="region of interest" description="Disordered" evidence="1">
    <location>
        <begin position="1"/>
        <end position="78"/>
    </location>
</feature>
<keyword evidence="5" id="KW-1185">Reference proteome</keyword>
<feature type="region of interest" description="Disordered" evidence="1">
    <location>
        <begin position="273"/>
        <end position="321"/>
    </location>
</feature>
<evidence type="ECO:0000256" key="1">
    <source>
        <dbReference type="SAM" id="MobiDB-lite"/>
    </source>
</evidence>
<dbReference type="Proteomes" id="UP000711736">
    <property type="component" value="Unassembled WGS sequence"/>
</dbReference>
<feature type="domain" description="DUF6591" evidence="3">
    <location>
        <begin position="181"/>
        <end position="401"/>
    </location>
</feature>
<feature type="compositionally biased region" description="Low complexity" evidence="1">
    <location>
        <begin position="15"/>
        <end position="24"/>
    </location>
</feature>